<dbReference type="SUPFAM" id="SSF52172">
    <property type="entry name" value="CheY-like"/>
    <property type="match status" value="1"/>
</dbReference>
<dbReference type="GO" id="GO:0003677">
    <property type="term" value="F:DNA binding"/>
    <property type="evidence" value="ECO:0007669"/>
    <property type="project" value="UniProtKB-KW"/>
</dbReference>
<feature type="domain" description="HTH luxR-type" evidence="3">
    <location>
        <begin position="142"/>
        <end position="207"/>
    </location>
</feature>
<evidence type="ECO:0000256" key="2">
    <source>
        <dbReference type="PROSITE-ProRule" id="PRU00169"/>
    </source>
</evidence>
<keyword evidence="6" id="KW-1185">Reference proteome</keyword>
<dbReference type="EMBL" id="JACHOC010000002">
    <property type="protein sequence ID" value="MBB4621234.1"/>
    <property type="molecule type" value="Genomic_DNA"/>
</dbReference>
<reference evidence="5 6" key="1">
    <citation type="submission" date="2020-08" db="EMBL/GenBank/DDBJ databases">
        <title>Genomic Encyclopedia of Type Strains, Phase IV (KMG-IV): sequencing the most valuable type-strain genomes for metagenomic binning, comparative biology and taxonomic classification.</title>
        <authorList>
            <person name="Goeker M."/>
        </authorList>
    </citation>
    <scope>NUCLEOTIDE SEQUENCE [LARGE SCALE GENOMIC DNA]</scope>
    <source>
        <strain evidence="5 6">DSM 102983</strain>
    </source>
</reference>
<name>A0ABR6KI88_9BACT</name>
<dbReference type="InterPro" id="IPR011006">
    <property type="entry name" value="CheY-like_superfamily"/>
</dbReference>
<dbReference type="Gene3D" id="3.40.50.2300">
    <property type="match status" value="1"/>
</dbReference>
<protein>
    <submittedName>
        <fullName evidence="5">DNA-binding NarL/FixJ family response regulator</fullName>
    </submittedName>
</protein>
<dbReference type="InterPro" id="IPR001789">
    <property type="entry name" value="Sig_transdc_resp-reg_receiver"/>
</dbReference>
<dbReference type="Proteomes" id="UP000533637">
    <property type="component" value="Unassembled WGS sequence"/>
</dbReference>
<dbReference type="RefSeq" id="WP_183669444.1">
    <property type="nucleotide sequence ID" value="NZ_BMPB01000003.1"/>
</dbReference>
<keyword evidence="2" id="KW-0597">Phosphoprotein</keyword>
<dbReference type="SUPFAM" id="SSF46894">
    <property type="entry name" value="C-terminal effector domain of the bipartite response regulators"/>
    <property type="match status" value="1"/>
</dbReference>
<evidence type="ECO:0000259" key="3">
    <source>
        <dbReference type="PROSITE" id="PS50043"/>
    </source>
</evidence>
<dbReference type="CDD" id="cd06170">
    <property type="entry name" value="LuxR_C_like"/>
    <property type="match status" value="1"/>
</dbReference>
<dbReference type="InterPro" id="IPR016032">
    <property type="entry name" value="Sig_transdc_resp-reg_C-effctor"/>
</dbReference>
<comment type="caution">
    <text evidence="5">The sequence shown here is derived from an EMBL/GenBank/DDBJ whole genome shotgun (WGS) entry which is preliminary data.</text>
</comment>
<dbReference type="PANTHER" id="PTHR43214:SF43">
    <property type="entry name" value="TWO-COMPONENT RESPONSE REGULATOR"/>
    <property type="match status" value="1"/>
</dbReference>
<sequence>MRTLIIADNQDITKAGILYLTDKMPDFSLVTEVAGKRELLQLLQQYPQAVVLLDYTLFDLASADELLIVQERFKQVSWILFSDELSEDFIRRILFSSEAFGIVLKDASSDEIQEALRSALHSRRFICQRIHHLLSNKNSVREPKEHPVLTSTEKEILKSIALGKTTKEIASERFSSIHTITTHRKNIFRKLEVNNVHEATKYALRAGIVDTTEYYI</sequence>
<dbReference type="InterPro" id="IPR000792">
    <property type="entry name" value="Tscrpt_reg_LuxR_C"/>
</dbReference>
<dbReference type="InterPro" id="IPR039420">
    <property type="entry name" value="WalR-like"/>
</dbReference>
<evidence type="ECO:0000313" key="5">
    <source>
        <dbReference type="EMBL" id="MBB4621234.1"/>
    </source>
</evidence>
<accession>A0ABR6KI88</accession>
<gene>
    <name evidence="5" type="ORF">GGQ57_001128</name>
</gene>
<dbReference type="SMART" id="SM00421">
    <property type="entry name" value="HTH_LUXR"/>
    <property type="match status" value="1"/>
</dbReference>
<evidence type="ECO:0000256" key="1">
    <source>
        <dbReference type="ARBA" id="ARBA00023125"/>
    </source>
</evidence>
<evidence type="ECO:0000259" key="4">
    <source>
        <dbReference type="PROSITE" id="PS50110"/>
    </source>
</evidence>
<dbReference type="PRINTS" id="PR00038">
    <property type="entry name" value="HTHLUXR"/>
</dbReference>
<organism evidence="5 6">
    <name type="scientific">Parabacteroides faecis</name>
    <dbReference type="NCBI Taxonomy" id="1217282"/>
    <lineage>
        <taxon>Bacteria</taxon>
        <taxon>Pseudomonadati</taxon>
        <taxon>Bacteroidota</taxon>
        <taxon>Bacteroidia</taxon>
        <taxon>Bacteroidales</taxon>
        <taxon>Tannerellaceae</taxon>
        <taxon>Parabacteroides</taxon>
    </lineage>
</organism>
<dbReference type="PROSITE" id="PS50110">
    <property type="entry name" value="RESPONSE_REGULATORY"/>
    <property type="match status" value="1"/>
</dbReference>
<keyword evidence="1 5" id="KW-0238">DNA-binding</keyword>
<dbReference type="PROSITE" id="PS50043">
    <property type="entry name" value="HTH_LUXR_2"/>
    <property type="match status" value="1"/>
</dbReference>
<dbReference type="PANTHER" id="PTHR43214">
    <property type="entry name" value="TWO-COMPONENT RESPONSE REGULATOR"/>
    <property type="match status" value="1"/>
</dbReference>
<proteinExistence type="predicted"/>
<feature type="domain" description="Response regulatory" evidence="4">
    <location>
        <begin position="2"/>
        <end position="120"/>
    </location>
</feature>
<feature type="modified residue" description="4-aspartylphosphate" evidence="2">
    <location>
        <position position="54"/>
    </location>
</feature>
<evidence type="ECO:0000313" key="6">
    <source>
        <dbReference type="Proteomes" id="UP000533637"/>
    </source>
</evidence>
<dbReference type="Pfam" id="PF00196">
    <property type="entry name" value="GerE"/>
    <property type="match status" value="1"/>
</dbReference>